<dbReference type="SUPFAM" id="SSF51735">
    <property type="entry name" value="NAD(P)-binding Rossmann-fold domains"/>
    <property type="match status" value="1"/>
</dbReference>
<dbReference type="Proteomes" id="UP001595956">
    <property type="component" value="Unassembled WGS sequence"/>
</dbReference>
<protein>
    <submittedName>
        <fullName evidence="2">NAD-dependent epimerase/dehydratase family protein</fullName>
    </submittedName>
</protein>
<dbReference type="RefSeq" id="WP_345172518.1">
    <property type="nucleotide sequence ID" value="NZ_BAABFQ010000003.1"/>
</dbReference>
<dbReference type="Gene3D" id="3.40.50.720">
    <property type="entry name" value="NAD(P)-binding Rossmann-like Domain"/>
    <property type="match status" value="1"/>
</dbReference>
<dbReference type="PANTHER" id="PTHR48079:SF6">
    <property type="entry name" value="NAD(P)-BINDING DOMAIN-CONTAINING PROTEIN-RELATED"/>
    <property type="match status" value="1"/>
</dbReference>
<dbReference type="InterPro" id="IPR001509">
    <property type="entry name" value="Epimerase_deHydtase"/>
</dbReference>
<accession>A0ABW0MZS5</accession>
<evidence type="ECO:0000313" key="2">
    <source>
        <dbReference type="EMBL" id="MFC5493420.1"/>
    </source>
</evidence>
<dbReference type="InterPro" id="IPR036291">
    <property type="entry name" value="NAD(P)-bd_dom_sf"/>
</dbReference>
<gene>
    <name evidence="2" type="ORF">ACFPKY_09920</name>
</gene>
<reference evidence="3" key="1">
    <citation type="journal article" date="2019" name="Int. J. Syst. Evol. Microbiol.">
        <title>The Global Catalogue of Microorganisms (GCM) 10K type strain sequencing project: providing services to taxonomists for standard genome sequencing and annotation.</title>
        <authorList>
            <consortium name="The Broad Institute Genomics Platform"/>
            <consortium name="The Broad Institute Genome Sequencing Center for Infectious Disease"/>
            <person name="Wu L."/>
            <person name="Ma J."/>
        </authorList>
    </citation>
    <scope>NUCLEOTIDE SEQUENCE [LARGE SCALE GENOMIC DNA]</scope>
    <source>
        <strain evidence="3">KACC 13778</strain>
    </source>
</reference>
<keyword evidence="3" id="KW-1185">Reference proteome</keyword>
<comment type="caution">
    <text evidence="2">The sequence shown here is derived from an EMBL/GenBank/DDBJ whole genome shotgun (WGS) entry which is preliminary data.</text>
</comment>
<dbReference type="InterPro" id="IPR051783">
    <property type="entry name" value="NAD(P)-dependent_oxidoreduct"/>
</dbReference>
<organism evidence="2 3">
    <name type="scientific">Nocardioides caricicola</name>
    <dbReference type="NCBI Taxonomy" id="634770"/>
    <lineage>
        <taxon>Bacteria</taxon>
        <taxon>Bacillati</taxon>
        <taxon>Actinomycetota</taxon>
        <taxon>Actinomycetes</taxon>
        <taxon>Propionibacteriales</taxon>
        <taxon>Nocardioidaceae</taxon>
        <taxon>Nocardioides</taxon>
    </lineage>
</organism>
<dbReference type="PANTHER" id="PTHR48079">
    <property type="entry name" value="PROTEIN YEEZ"/>
    <property type="match status" value="1"/>
</dbReference>
<dbReference type="PRINTS" id="PR00411">
    <property type="entry name" value="PNDRDTASEI"/>
</dbReference>
<name>A0ABW0MZS5_9ACTN</name>
<feature type="domain" description="NAD-dependent epimerase/dehydratase" evidence="1">
    <location>
        <begin position="3"/>
        <end position="217"/>
    </location>
</feature>
<sequence>MKVLVIGAGLVGTEVGARLKALGHEVAGTTTTPGKVDGLREHFDAVYVLRGSDREAVAAAVAGHDAVVVAAGPNAQRAMTPEDRAASYREILVDTAESVVAADGSPYLVALSSLSVYGDAQDDLAEVTEDGPVTDSPDPSPTMFLAMERVYLDRAGDRAVVFRCGDIFGAGDPPIEAKVGMAHQYLGGSVPFSGDALFYRLAVEDAADAIVHALEARITGLHNLTHAEVPPTNAALFDAISATQGLPALVYRDEIASPKRPISVARLSATGFTASRSYDAATLQAGLSS</sequence>
<proteinExistence type="predicted"/>
<dbReference type="Pfam" id="PF01370">
    <property type="entry name" value="Epimerase"/>
    <property type="match status" value="1"/>
</dbReference>
<dbReference type="EMBL" id="JBHSMD010000002">
    <property type="protein sequence ID" value="MFC5493420.1"/>
    <property type="molecule type" value="Genomic_DNA"/>
</dbReference>
<evidence type="ECO:0000313" key="3">
    <source>
        <dbReference type="Proteomes" id="UP001595956"/>
    </source>
</evidence>
<evidence type="ECO:0000259" key="1">
    <source>
        <dbReference type="Pfam" id="PF01370"/>
    </source>
</evidence>